<organism evidence="1 2">
    <name type="scientific">Virgibacillus kapii</name>
    <dbReference type="NCBI Taxonomy" id="1638645"/>
    <lineage>
        <taxon>Bacteria</taxon>
        <taxon>Bacillati</taxon>
        <taxon>Bacillota</taxon>
        <taxon>Bacilli</taxon>
        <taxon>Bacillales</taxon>
        <taxon>Bacillaceae</taxon>
        <taxon>Virgibacillus</taxon>
    </lineage>
</organism>
<evidence type="ECO:0008006" key="3">
    <source>
        <dbReference type="Google" id="ProtNLM"/>
    </source>
</evidence>
<evidence type="ECO:0000313" key="1">
    <source>
        <dbReference type="EMBL" id="GGJ48836.1"/>
    </source>
</evidence>
<evidence type="ECO:0000313" key="2">
    <source>
        <dbReference type="Proteomes" id="UP000634435"/>
    </source>
</evidence>
<dbReference type="InterPro" id="IPR021739">
    <property type="entry name" value="SaV-like"/>
</dbReference>
<gene>
    <name evidence="1" type="ORF">GCM10007111_08540</name>
</gene>
<dbReference type="Pfam" id="PF11753">
    <property type="entry name" value="DUF3310"/>
    <property type="match status" value="1"/>
</dbReference>
<keyword evidence="2" id="KW-1185">Reference proteome</keyword>
<name>A0ABQ2DA20_9BACI</name>
<reference evidence="2" key="1">
    <citation type="journal article" date="2019" name="Int. J. Syst. Evol. Microbiol.">
        <title>The Global Catalogue of Microorganisms (GCM) 10K type strain sequencing project: providing services to taxonomists for standard genome sequencing and annotation.</title>
        <authorList>
            <consortium name="The Broad Institute Genomics Platform"/>
            <consortium name="The Broad Institute Genome Sequencing Center for Infectious Disease"/>
            <person name="Wu L."/>
            <person name="Ma J."/>
        </authorList>
    </citation>
    <scope>NUCLEOTIDE SEQUENCE [LARGE SCALE GENOMIC DNA]</scope>
    <source>
        <strain evidence="2">JCM 30071</strain>
    </source>
</reference>
<dbReference type="Proteomes" id="UP000634435">
    <property type="component" value="Unassembled WGS sequence"/>
</dbReference>
<proteinExistence type="predicted"/>
<sequence>MENNFYFKTNKLSSNGLDSKYAAREKDGVFDIRNAKTGQILMRYSAEEVAERVGNGDWEIIQTDNVNHPDHYQGKTEVIDIIEQATEGLQGINAVCTGNVIKYVMRFQKKGGVEDLKKAQWYLNKLIGGYENE</sequence>
<protein>
    <recommendedName>
        <fullName evidence="3">DUF3310 domain-containing protein</fullName>
    </recommendedName>
</protein>
<comment type="caution">
    <text evidence="1">The sequence shown here is derived from an EMBL/GenBank/DDBJ whole genome shotgun (WGS) entry which is preliminary data.</text>
</comment>
<dbReference type="RefSeq" id="WP_286191238.1">
    <property type="nucleotide sequence ID" value="NZ_BMPN01000001.1"/>
</dbReference>
<accession>A0ABQ2DA20</accession>
<dbReference type="EMBL" id="BMPN01000001">
    <property type="protein sequence ID" value="GGJ48836.1"/>
    <property type="molecule type" value="Genomic_DNA"/>
</dbReference>